<reference evidence="2" key="2">
    <citation type="submission" date="2016-06" db="EMBL/GenBank/DDBJ databases">
        <title>The genome of a short-lived fish provides insights into sex chromosome evolution and the genetic control of aging.</title>
        <authorList>
            <person name="Reichwald K."/>
            <person name="Felder M."/>
            <person name="Petzold A."/>
            <person name="Koch P."/>
            <person name="Groth M."/>
            <person name="Platzer M."/>
        </authorList>
    </citation>
    <scope>NUCLEOTIDE SEQUENCE</scope>
    <source>
        <tissue evidence="2">Brain</tissue>
    </source>
</reference>
<feature type="compositionally biased region" description="Basic and acidic residues" evidence="1">
    <location>
        <begin position="8"/>
        <end position="26"/>
    </location>
</feature>
<evidence type="ECO:0000313" key="2">
    <source>
        <dbReference type="EMBL" id="SBP34165.1"/>
    </source>
</evidence>
<gene>
    <name evidence="2" type="primary">Nfu_g_1_001716</name>
</gene>
<organism evidence="2">
    <name type="scientific">Iconisemion striatum</name>
    <dbReference type="NCBI Taxonomy" id="60296"/>
    <lineage>
        <taxon>Eukaryota</taxon>
        <taxon>Metazoa</taxon>
        <taxon>Chordata</taxon>
        <taxon>Craniata</taxon>
        <taxon>Vertebrata</taxon>
        <taxon>Euteleostomi</taxon>
        <taxon>Actinopterygii</taxon>
        <taxon>Neopterygii</taxon>
        <taxon>Teleostei</taxon>
        <taxon>Neoteleostei</taxon>
        <taxon>Acanthomorphata</taxon>
        <taxon>Ovalentaria</taxon>
        <taxon>Atherinomorphae</taxon>
        <taxon>Cyprinodontiformes</taxon>
        <taxon>Nothobranchiidae</taxon>
        <taxon>Iconisemion</taxon>
    </lineage>
</organism>
<dbReference type="EMBL" id="HADX01011933">
    <property type="protein sequence ID" value="SBP34165.1"/>
    <property type="molecule type" value="Transcribed_RNA"/>
</dbReference>
<accession>A0A1A7YW40</accession>
<name>A0A1A7YW40_9TELE</name>
<reference evidence="2" key="1">
    <citation type="submission" date="2016-05" db="EMBL/GenBank/DDBJ databases">
        <authorList>
            <person name="Lavstsen T."/>
            <person name="Jespersen J.S."/>
        </authorList>
    </citation>
    <scope>NUCLEOTIDE SEQUENCE</scope>
    <source>
        <tissue evidence="2">Brain</tissue>
    </source>
</reference>
<feature type="non-terminal residue" evidence="2">
    <location>
        <position position="130"/>
    </location>
</feature>
<feature type="region of interest" description="Disordered" evidence="1">
    <location>
        <begin position="70"/>
        <end position="130"/>
    </location>
</feature>
<proteinExistence type="predicted"/>
<feature type="region of interest" description="Disordered" evidence="1">
    <location>
        <begin position="1"/>
        <end position="55"/>
    </location>
</feature>
<evidence type="ECO:0000256" key="1">
    <source>
        <dbReference type="SAM" id="MobiDB-lite"/>
    </source>
</evidence>
<feature type="compositionally biased region" description="Acidic residues" evidence="1">
    <location>
        <begin position="72"/>
        <end position="108"/>
    </location>
</feature>
<dbReference type="AlphaFoldDB" id="A0A1A7YW40"/>
<sequence length="130" mass="14988">MWKSLVKHQQDAVREETVETLERTDADCEQENSLSKDNERQSESPNAIFYPKAQSHSLVFPADVQTVVIKEEEAEEEEWISDVDQEDPEPINVKEEEEEQWTSPDEEQLNGMKLHQDQAEDQDLPTSSSA</sequence>
<protein>
    <submittedName>
        <fullName evidence="2">Uncharacterized protein</fullName>
    </submittedName>
</protein>